<dbReference type="EMBL" id="BK014898">
    <property type="protein sequence ID" value="DAD81296.1"/>
    <property type="molecule type" value="Genomic_DNA"/>
</dbReference>
<evidence type="ECO:0000313" key="1">
    <source>
        <dbReference type="EMBL" id="DAD81296.1"/>
    </source>
</evidence>
<reference evidence="1" key="1">
    <citation type="journal article" date="2021" name="Proc. Natl. Acad. Sci. U.S.A.">
        <title>A Catalog of Tens of Thousands of Viruses from Human Metagenomes Reveals Hidden Associations with Chronic Diseases.</title>
        <authorList>
            <person name="Tisza M.J."/>
            <person name="Buck C.B."/>
        </authorList>
    </citation>
    <scope>NUCLEOTIDE SEQUENCE</scope>
    <source>
        <strain evidence="1">Ctcfw7</strain>
    </source>
</reference>
<name>A0A8S5MGG6_9CAUD</name>
<sequence length="34" mass="4430">MPEKWKIRRTIVYSTYKINIRRILRRVIRWQIDK</sequence>
<protein>
    <submittedName>
        <fullName evidence="1">Uncharacterized protein</fullName>
    </submittedName>
</protein>
<proteinExistence type="predicted"/>
<organism evidence="1">
    <name type="scientific">Siphoviridae sp. ctcfw7</name>
    <dbReference type="NCBI Taxonomy" id="2826394"/>
    <lineage>
        <taxon>Viruses</taxon>
        <taxon>Duplodnaviria</taxon>
        <taxon>Heunggongvirae</taxon>
        <taxon>Uroviricota</taxon>
        <taxon>Caudoviricetes</taxon>
    </lineage>
</organism>
<accession>A0A8S5MGG6</accession>